<gene>
    <name evidence="5" type="ORF">E1757_10570</name>
</gene>
<feature type="transmembrane region" description="Helical" evidence="3">
    <location>
        <begin position="91"/>
        <end position="110"/>
    </location>
</feature>
<dbReference type="InterPro" id="IPR002656">
    <property type="entry name" value="Acyl_transf_3_dom"/>
</dbReference>
<dbReference type="PANTHER" id="PTHR36927:SF4">
    <property type="entry name" value="BLR5718 PROTEIN"/>
    <property type="match status" value="1"/>
</dbReference>
<dbReference type="InterPro" id="IPR050623">
    <property type="entry name" value="Glucan_succinyl_AcylTrfase"/>
</dbReference>
<organism evidence="5 6">
    <name type="scientific">Paenibacillus piri</name>
    <dbReference type="NCBI Taxonomy" id="2547395"/>
    <lineage>
        <taxon>Bacteria</taxon>
        <taxon>Bacillati</taxon>
        <taxon>Bacillota</taxon>
        <taxon>Bacilli</taxon>
        <taxon>Bacillales</taxon>
        <taxon>Paenibacillaceae</taxon>
        <taxon>Paenibacillus</taxon>
    </lineage>
</organism>
<feature type="transmembrane region" description="Helical" evidence="3">
    <location>
        <begin position="309"/>
        <end position="332"/>
    </location>
</feature>
<feature type="transmembrane region" description="Helical" evidence="3">
    <location>
        <begin position="141"/>
        <end position="161"/>
    </location>
</feature>
<keyword evidence="3" id="KW-0472">Membrane</keyword>
<dbReference type="Pfam" id="PF01757">
    <property type="entry name" value="Acyl_transf_3"/>
    <property type="match status" value="1"/>
</dbReference>
<keyword evidence="3" id="KW-0812">Transmembrane</keyword>
<dbReference type="AlphaFoldDB" id="A0A4R5KSX4"/>
<evidence type="ECO:0000256" key="3">
    <source>
        <dbReference type="SAM" id="Phobius"/>
    </source>
</evidence>
<dbReference type="EMBL" id="SMRT01000004">
    <property type="protein sequence ID" value="TDF97957.1"/>
    <property type="molecule type" value="Genomic_DNA"/>
</dbReference>
<feature type="domain" description="Acyltransferase 3" evidence="4">
    <location>
        <begin position="5"/>
        <end position="359"/>
    </location>
</feature>
<feature type="transmembrane region" description="Helical" evidence="3">
    <location>
        <begin position="275"/>
        <end position="297"/>
    </location>
</feature>
<reference evidence="5 6" key="1">
    <citation type="submission" date="2019-03" db="EMBL/GenBank/DDBJ databases">
        <title>This is whole genome sequence of Paenibacillus sp MS74 strain.</title>
        <authorList>
            <person name="Trinh H.N."/>
        </authorList>
    </citation>
    <scope>NUCLEOTIDE SEQUENCE [LARGE SCALE GENOMIC DNA]</scope>
    <source>
        <strain evidence="5 6">MS74</strain>
    </source>
</reference>
<sequence>MKRLIYLDRLKVFMTALVVLHHTAIIYGGSGSWSYYEHQDNIAVNTLLTIFTAVNQSFFMGLFFFISGFVTPASYDRQGVSRFLKARLFRFGIPLLFFMLVIAPLLRYVATGYKGSLGKFIKEEVILHPLRGIIEFAIGPLWYLVALLLFFTGYAGFRLLINGKLRSEPLALTPHLVACYVVTVTAANFIVRLVYPVGTEVLNLQLAYFPAYIGLFMAGIAAYRGNWLQQLTADAARKWKWTAIILIVLMIAGMALGGAMEGDISLFMGGMHWQAAFYSIIDPLMGLGISYALLVWFRERWNGPANRLTGWLAANAFLVYIIHAFFVTYTAFALRFLAWSPIVKFVLVGCAAVMLSYTAASLIRRIPGVKKVV</sequence>
<proteinExistence type="inferred from homology"/>
<feature type="transmembrane region" description="Helical" evidence="3">
    <location>
        <begin position="207"/>
        <end position="227"/>
    </location>
</feature>
<feature type="transmembrane region" description="Helical" evidence="3">
    <location>
        <begin position="239"/>
        <end position="260"/>
    </location>
</feature>
<dbReference type="Proteomes" id="UP000295636">
    <property type="component" value="Unassembled WGS sequence"/>
</dbReference>
<dbReference type="OrthoDB" id="5446016at2"/>
<comment type="caution">
    <text evidence="5">The sequence shown here is derived from an EMBL/GenBank/DDBJ whole genome shotgun (WGS) entry which is preliminary data.</text>
</comment>
<evidence type="ECO:0000313" key="6">
    <source>
        <dbReference type="Proteomes" id="UP000295636"/>
    </source>
</evidence>
<protein>
    <recommendedName>
        <fullName evidence="4">Acyltransferase 3 domain-containing protein</fullName>
    </recommendedName>
</protein>
<keyword evidence="3" id="KW-1133">Transmembrane helix</keyword>
<feature type="transmembrane region" description="Helical" evidence="3">
    <location>
        <begin position="173"/>
        <end position="195"/>
    </location>
</feature>
<evidence type="ECO:0000259" key="4">
    <source>
        <dbReference type="Pfam" id="PF01757"/>
    </source>
</evidence>
<dbReference type="RefSeq" id="WP_133227582.1">
    <property type="nucleotide sequence ID" value="NZ_SMRT01000004.1"/>
</dbReference>
<accession>A0A4R5KSX4</accession>
<evidence type="ECO:0000256" key="1">
    <source>
        <dbReference type="ARBA" id="ARBA00004370"/>
    </source>
</evidence>
<comment type="similarity">
    <text evidence="2">Belongs to the acyltransferase 3 family.</text>
</comment>
<feature type="transmembrane region" description="Helical" evidence="3">
    <location>
        <begin position="12"/>
        <end position="36"/>
    </location>
</feature>
<feature type="transmembrane region" description="Helical" evidence="3">
    <location>
        <begin position="42"/>
        <end position="70"/>
    </location>
</feature>
<evidence type="ECO:0000256" key="2">
    <source>
        <dbReference type="ARBA" id="ARBA00007400"/>
    </source>
</evidence>
<dbReference type="PANTHER" id="PTHR36927">
    <property type="entry name" value="BLR4337 PROTEIN"/>
    <property type="match status" value="1"/>
</dbReference>
<dbReference type="GO" id="GO:0016747">
    <property type="term" value="F:acyltransferase activity, transferring groups other than amino-acyl groups"/>
    <property type="evidence" value="ECO:0007669"/>
    <property type="project" value="InterPro"/>
</dbReference>
<keyword evidence="6" id="KW-1185">Reference proteome</keyword>
<name>A0A4R5KSX4_9BACL</name>
<comment type="subcellular location">
    <subcellularLocation>
        <location evidence="1">Membrane</location>
    </subcellularLocation>
</comment>
<feature type="transmembrane region" description="Helical" evidence="3">
    <location>
        <begin position="338"/>
        <end position="363"/>
    </location>
</feature>
<evidence type="ECO:0000313" key="5">
    <source>
        <dbReference type="EMBL" id="TDF97957.1"/>
    </source>
</evidence>